<protein>
    <submittedName>
        <fullName evidence="2">Uncharacterized protein</fullName>
    </submittedName>
</protein>
<reference evidence="2" key="1">
    <citation type="journal article" date="2015" name="Nature">
        <title>Complex archaea that bridge the gap between prokaryotes and eukaryotes.</title>
        <authorList>
            <person name="Spang A."/>
            <person name="Saw J.H."/>
            <person name="Jorgensen S.L."/>
            <person name="Zaremba-Niedzwiedzka K."/>
            <person name="Martijn J."/>
            <person name="Lind A.E."/>
            <person name="van Eijk R."/>
            <person name="Schleper C."/>
            <person name="Guy L."/>
            <person name="Ettema T.J."/>
        </authorList>
    </citation>
    <scope>NUCLEOTIDE SEQUENCE</scope>
</reference>
<feature type="compositionally biased region" description="Basic and acidic residues" evidence="1">
    <location>
        <begin position="1"/>
        <end position="28"/>
    </location>
</feature>
<sequence>MSSPEEIRYDGQQQDREDKRREDLERRARMGGPDAPEDCERCHGVGSVYAVKKECVTEQVVEGVGYYIIPADEIDKDQECGPCMGTGAQP</sequence>
<feature type="region of interest" description="Disordered" evidence="1">
    <location>
        <begin position="1"/>
        <end position="37"/>
    </location>
</feature>
<gene>
    <name evidence="2" type="ORF">LCGC14_2777080</name>
</gene>
<evidence type="ECO:0000313" key="2">
    <source>
        <dbReference type="EMBL" id="KKK85058.1"/>
    </source>
</evidence>
<name>A0A0F8YUB4_9ZZZZ</name>
<dbReference type="EMBL" id="LAZR01051485">
    <property type="protein sequence ID" value="KKK85058.1"/>
    <property type="molecule type" value="Genomic_DNA"/>
</dbReference>
<accession>A0A0F8YUB4</accession>
<organism evidence="2">
    <name type="scientific">marine sediment metagenome</name>
    <dbReference type="NCBI Taxonomy" id="412755"/>
    <lineage>
        <taxon>unclassified sequences</taxon>
        <taxon>metagenomes</taxon>
        <taxon>ecological metagenomes</taxon>
    </lineage>
</organism>
<proteinExistence type="predicted"/>
<dbReference type="AlphaFoldDB" id="A0A0F8YUB4"/>
<evidence type="ECO:0000256" key="1">
    <source>
        <dbReference type="SAM" id="MobiDB-lite"/>
    </source>
</evidence>
<comment type="caution">
    <text evidence="2">The sequence shown here is derived from an EMBL/GenBank/DDBJ whole genome shotgun (WGS) entry which is preliminary data.</text>
</comment>